<gene>
    <name evidence="6" type="ORF">EPUL_004818</name>
</gene>
<dbReference type="InterPro" id="IPR009000">
    <property type="entry name" value="Transl_B-barrel_sf"/>
</dbReference>
<dbReference type="InterPro" id="IPR035647">
    <property type="entry name" value="EFG_III/V"/>
</dbReference>
<dbReference type="PANTHER" id="PTHR43261">
    <property type="entry name" value="TRANSLATION ELONGATION FACTOR G-RELATED"/>
    <property type="match status" value="1"/>
</dbReference>
<dbReference type="Gene3D" id="2.40.30.10">
    <property type="entry name" value="Translation factors"/>
    <property type="match status" value="1"/>
</dbReference>
<dbReference type="InterPro" id="IPR031157">
    <property type="entry name" value="G_TR_CS"/>
</dbReference>
<dbReference type="InterPro" id="IPR014721">
    <property type="entry name" value="Ribsml_uS5_D2-typ_fold_subgr"/>
</dbReference>
<dbReference type="NCBIfam" id="TIGR00231">
    <property type="entry name" value="small_GTP"/>
    <property type="match status" value="1"/>
</dbReference>
<dbReference type="SUPFAM" id="SSF50447">
    <property type="entry name" value="Translation proteins"/>
    <property type="match status" value="1"/>
</dbReference>
<dbReference type="OrthoDB" id="198619at2759"/>
<dbReference type="SUPFAM" id="SSF54980">
    <property type="entry name" value="EF-G C-terminal domain-like"/>
    <property type="match status" value="2"/>
</dbReference>
<sequence length="784" mass="86540">MLYYSGFTRCIGDVDDGSTVTDFLPAERARGITIQSAAVTFHWPPLNDGTSCETNQQRSLHSHIINLIDTPGHADFTFEVLRSLRILDGAVCILDGVAGVEAQTEIVWAQAQKFSIPRIAFVNKMDRVGATFERTVKEIASHLHGFPAVCQIPWWEGGKGKFMGIGDAVNLCALKWGRNSDGKNIKRFDIHDLNQEDPKFCAELIKARNCLVENLCEFDDKILEVWLQVNDDSMAIKAHDIRESLRRCVIDGSGKLVPVFLGASFRNIGVQPLLDAINDILPNPIERPDPEIKLNSQKSSLREFLHGKSNSSSNSKKNKSGASSSLIANLEACALAFKVVNDVHRGILVYVRVYSGSIKRNASLWNTNLHVSEKSPRILQMQASEAIEINHINAGQIGVIVGLKHTRTGDTLISYNNLNPKSGPPAPLNDLQLRTIDIPPPVFFAAIEPHSISEEKNVANLLSVLLREDPSLQINIDNDSGQMLLSGMGELHLEIARDRLINDFKAKASMGNVEISYREHVLSISSERQCNFEREVAGKNGRASCRASVQPMDETLSSVKMNNTVVNGDNSVTVHILSSARKGDPNNLLPHDVSTSIIQTALSNGAMAALARGPRRSFPLYKTHVIIKFDLDTDFYGKETSPAALSSTAKLAVQAALKESFTRNQIAIMEPVMNVLISCDEASLGAVIHDLSAARSGQVLSLSNNEDHDDKSTILPRIELNKIYVPKDPFSNSENEYDTNTPGQRRQVKARVPLREMVGYLKHLRSLTAGRGTFIMNFDRFERL</sequence>
<evidence type="ECO:0000256" key="3">
    <source>
        <dbReference type="ARBA" id="ARBA00023128"/>
    </source>
</evidence>
<keyword evidence="1" id="KW-0547">Nucleotide-binding</keyword>
<dbReference type="Pfam" id="PF22042">
    <property type="entry name" value="EF-G_D2"/>
    <property type="match status" value="1"/>
</dbReference>
<dbReference type="Pfam" id="PF14492">
    <property type="entry name" value="EFG_III"/>
    <property type="match status" value="1"/>
</dbReference>
<dbReference type="InterPro" id="IPR030851">
    <property type="entry name" value="EFG2"/>
</dbReference>
<dbReference type="GO" id="GO:0005759">
    <property type="term" value="C:mitochondrial matrix"/>
    <property type="evidence" value="ECO:0007669"/>
    <property type="project" value="UniProtKB-ARBA"/>
</dbReference>
<accession>A0A2S4PMU9</accession>
<dbReference type="InterPro" id="IPR035649">
    <property type="entry name" value="EFG_V"/>
</dbReference>
<dbReference type="PRINTS" id="PR00315">
    <property type="entry name" value="ELONGATNFCT"/>
</dbReference>
<dbReference type="SMART" id="SM00838">
    <property type="entry name" value="EFG_C"/>
    <property type="match status" value="1"/>
</dbReference>
<dbReference type="FunFam" id="3.40.50.300:FF:000514">
    <property type="entry name" value="Ribosome-releasing factor 2, mitochondrial"/>
    <property type="match status" value="1"/>
</dbReference>
<dbReference type="InterPro" id="IPR000795">
    <property type="entry name" value="T_Tr_GTP-bd_dom"/>
</dbReference>
<name>A0A2S4PMU9_9PEZI</name>
<dbReference type="InterPro" id="IPR000640">
    <property type="entry name" value="EFG_V-like"/>
</dbReference>
<dbReference type="AlphaFoldDB" id="A0A2S4PMU9"/>
<keyword evidence="7" id="KW-1185">Reference proteome</keyword>
<comment type="caution">
    <text evidence="6">The sequence shown here is derived from an EMBL/GenBank/DDBJ whole genome shotgun (WGS) entry which is preliminary data.</text>
</comment>
<keyword evidence="4" id="KW-0342">GTP-binding</keyword>
<evidence type="ECO:0000256" key="1">
    <source>
        <dbReference type="ARBA" id="ARBA00022741"/>
    </source>
</evidence>
<dbReference type="GO" id="GO:0003924">
    <property type="term" value="F:GTPase activity"/>
    <property type="evidence" value="ECO:0007669"/>
    <property type="project" value="InterPro"/>
</dbReference>
<dbReference type="Gene3D" id="3.30.70.240">
    <property type="match status" value="1"/>
</dbReference>
<dbReference type="SUPFAM" id="SSF52540">
    <property type="entry name" value="P-loop containing nucleoside triphosphate hydrolases"/>
    <property type="match status" value="1"/>
</dbReference>
<dbReference type="InterPro" id="IPR041095">
    <property type="entry name" value="EFG_II"/>
</dbReference>
<dbReference type="CDD" id="cd16262">
    <property type="entry name" value="EFG_III"/>
    <property type="match status" value="1"/>
</dbReference>
<dbReference type="HAMAP" id="MF_03059">
    <property type="entry name" value="mEF_G_2"/>
    <property type="match status" value="1"/>
</dbReference>
<dbReference type="Pfam" id="PF00009">
    <property type="entry name" value="GTP_EFTU"/>
    <property type="match status" value="1"/>
</dbReference>
<dbReference type="InterPro" id="IPR053905">
    <property type="entry name" value="EF-G-like_DII"/>
</dbReference>
<dbReference type="FunFam" id="2.40.30.10:FF:000106">
    <property type="entry name" value="Ribosome-releasing factor 2, mitochondrial"/>
    <property type="match status" value="1"/>
</dbReference>
<dbReference type="GO" id="GO:0032790">
    <property type="term" value="P:ribosome disassembly"/>
    <property type="evidence" value="ECO:0007669"/>
    <property type="project" value="InterPro"/>
</dbReference>
<evidence type="ECO:0000313" key="7">
    <source>
        <dbReference type="Proteomes" id="UP000237438"/>
    </source>
</evidence>
<evidence type="ECO:0000256" key="2">
    <source>
        <dbReference type="ARBA" id="ARBA00022917"/>
    </source>
</evidence>
<dbReference type="GO" id="GO:0005525">
    <property type="term" value="F:GTP binding"/>
    <property type="evidence" value="ECO:0007669"/>
    <property type="project" value="UniProtKB-KW"/>
</dbReference>
<dbReference type="Gene3D" id="3.30.230.10">
    <property type="match status" value="1"/>
</dbReference>
<organism evidence="6 7">
    <name type="scientific">Erysiphe pulchra</name>
    <dbReference type="NCBI Taxonomy" id="225359"/>
    <lineage>
        <taxon>Eukaryota</taxon>
        <taxon>Fungi</taxon>
        <taxon>Dikarya</taxon>
        <taxon>Ascomycota</taxon>
        <taxon>Pezizomycotina</taxon>
        <taxon>Leotiomycetes</taxon>
        <taxon>Erysiphales</taxon>
        <taxon>Erysiphaceae</taxon>
        <taxon>Erysiphe</taxon>
    </lineage>
</organism>
<dbReference type="Pfam" id="PF00679">
    <property type="entry name" value="EFG_C"/>
    <property type="match status" value="1"/>
</dbReference>
<feature type="non-terminal residue" evidence="6">
    <location>
        <position position="784"/>
    </location>
</feature>
<dbReference type="GO" id="GO:0032543">
    <property type="term" value="P:mitochondrial translation"/>
    <property type="evidence" value="ECO:0007669"/>
    <property type="project" value="TreeGrafter"/>
</dbReference>
<dbReference type="InterPro" id="IPR009022">
    <property type="entry name" value="EFG_III"/>
</dbReference>
<dbReference type="PROSITE" id="PS51722">
    <property type="entry name" value="G_TR_2"/>
    <property type="match status" value="1"/>
</dbReference>
<dbReference type="EMBL" id="PEDP01001685">
    <property type="protein sequence ID" value="POS83333.1"/>
    <property type="molecule type" value="Genomic_DNA"/>
</dbReference>
<dbReference type="FunFam" id="3.30.70.870:FF:000007">
    <property type="entry name" value="Ribosome-releasing factor 2, mitochondrial"/>
    <property type="match status" value="1"/>
</dbReference>
<evidence type="ECO:0000313" key="6">
    <source>
        <dbReference type="EMBL" id="POS83333.1"/>
    </source>
</evidence>
<dbReference type="Gene3D" id="3.40.50.300">
    <property type="entry name" value="P-loop containing nucleotide triphosphate hydrolases"/>
    <property type="match status" value="1"/>
</dbReference>
<protein>
    <recommendedName>
        <fullName evidence="5">Tr-type G domain-containing protein</fullName>
    </recommendedName>
</protein>
<dbReference type="Gene3D" id="3.30.70.870">
    <property type="entry name" value="Elongation Factor G (Translational Gtpase), domain 3"/>
    <property type="match status" value="1"/>
</dbReference>
<dbReference type="InterPro" id="IPR027417">
    <property type="entry name" value="P-loop_NTPase"/>
</dbReference>
<evidence type="ECO:0000259" key="5">
    <source>
        <dbReference type="PROSITE" id="PS51722"/>
    </source>
</evidence>
<proteinExistence type="inferred from homology"/>
<dbReference type="STRING" id="225359.A0A2S4PMU9"/>
<dbReference type="PROSITE" id="PS00301">
    <property type="entry name" value="G_TR_1"/>
    <property type="match status" value="1"/>
</dbReference>
<keyword evidence="2" id="KW-0648">Protein biosynthesis</keyword>
<dbReference type="CDD" id="cd03713">
    <property type="entry name" value="EFG_mtEFG_C"/>
    <property type="match status" value="1"/>
</dbReference>
<reference evidence="6 7" key="1">
    <citation type="submission" date="2017-10" db="EMBL/GenBank/DDBJ databases">
        <title>Development of genomic resources for the powdery mildew, Erysiphe pulchra.</title>
        <authorList>
            <person name="Wadl P.A."/>
            <person name="Mack B.M."/>
            <person name="Moore G."/>
            <person name="Beltz S.B."/>
        </authorList>
    </citation>
    <scope>NUCLEOTIDE SEQUENCE [LARGE SCALE GENOMIC DNA]</scope>
    <source>
        <strain evidence="6">Cflorida</strain>
    </source>
</reference>
<dbReference type="Proteomes" id="UP000237438">
    <property type="component" value="Unassembled WGS sequence"/>
</dbReference>
<evidence type="ECO:0000256" key="4">
    <source>
        <dbReference type="ARBA" id="ARBA00023134"/>
    </source>
</evidence>
<feature type="domain" description="Tr-type G" evidence="5">
    <location>
        <begin position="1"/>
        <end position="285"/>
    </location>
</feature>
<dbReference type="InterPro" id="IPR005225">
    <property type="entry name" value="Small_GTP-bd"/>
</dbReference>
<keyword evidence="3" id="KW-0496">Mitochondrion</keyword>
<dbReference type="PANTHER" id="PTHR43261:SF1">
    <property type="entry name" value="RIBOSOME-RELEASING FACTOR 2, MITOCHONDRIAL"/>
    <property type="match status" value="1"/>
</dbReference>